<protein>
    <submittedName>
        <fullName evidence="1">DUF192 domain-containing protein</fullName>
    </submittedName>
</protein>
<evidence type="ECO:0000313" key="1">
    <source>
        <dbReference type="EMBL" id="MBE9223070.1"/>
    </source>
</evidence>
<keyword evidence="2" id="KW-1185">Reference proteome</keyword>
<reference evidence="1 2" key="1">
    <citation type="submission" date="2020-10" db="EMBL/GenBank/DDBJ databases">
        <authorList>
            <person name="Castelo-Branco R."/>
            <person name="Eusebio N."/>
            <person name="Adriana R."/>
            <person name="Vieira A."/>
            <person name="Brugerolle De Fraissinette N."/>
            <person name="Rezende De Castro R."/>
            <person name="Schneider M.P."/>
            <person name="Vasconcelos V."/>
            <person name="Leao P.N."/>
        </authorList>
    </citation>
    <scope>NUCLEOTIDE SEQUENCE [LARGE SCALE GENOMIC DNA]</scope>
    <source>
        <strain evidence="1 2">LEGE 03274</strain>
    </source>
</reference>
<gene>
    <name evidence="1" type="ORF">IQ215_10220</name>
</gene>
<dbReference type="Pfam" id="PF02643">
    <property type="entry name" value="DUF192"/>
    <property type="match status" value="1"/>
</dbReference>
<comment type="caution">
    <text evidence="1">The sequence shown here is derived from an EMBL/GenBank/DDBJ whole genome shotgun (WGS) entry which is preliminary data.</text>
</comment>
<dbReference type="Gene3D" id="2.60.120.1140">
    <property type="entry name" value="Protein of unknown function DUF192"/>
    <property type="match status" value="1"/>
</dbReference>
<dbReference type="PANTHER" id="PTHR37953:SF1">
    <property type="entry name" value="UPF0127 PROTEIN MJ1496"/>
    <property type="match status" value="1"/>
</dbReference>
<dbReference type="Proteomes" id="UP000654604">
    <property type="component" value="Unassembled WGS sequence"/>
</dbReference>
<name>A0ABR9V5A5_9CHRO</name>
<organism evidence="1 2">
    <name type="scientific">Cyanobacterium stanieri LEGE 03274</name>
    <dbReference type="NCBI Taxonomy" id="1828756"/>
    <lineage>
        <taxon>Bacteria</taxon>
        <taxon>Bacillati</taxon>
        <taxon>Cyanobacteriota</taxon>
        <taxon>Cyanophyceae</taxon>
        <taxon>Oscillatoriophycideae</taxon>
        <taxon>Chroococcales</taxon>
        <taxon>Geminocystaceae</taxon>
        <taxon>Cyanobacterium</taxon>
    </lineage>
</organism>
<accession>A0ABR9V5A5</accession>
<proteinExistence type="predicted"/>
<dbReference type="InterPro" id="IPR003795">
    <property type="entry name" value="DUF192"/>
</dbReference>
<dbReference type="EMBL" id="JADEWC010000022">
    <property type="protein sequence ID" value="MBE9223070.1"/>
    <property type="molecule type" value="Genomic_DNA"/>
</dbReference>
<dbReference type="PANTHER" id="PTHR37953">
    <property type="entry name" value="UPF0127 PROTEIN MJ1496"/>
    <property type="match status" value="1"/>
</dbReference>
<dbReference type="InterPro" id="IPR038695">
    <property type="entry name" value="Saro_0823-like_sf"/>
</dbReference>
<evidence type="ECO:0000313" key="2">
    <source>
        <dbReference type="Proteomes" id="UP000654604"/>
    </source>
</evidence>
<sequence>MGCELDSSKADSPKVEVENPTNVNELPITAMTIINGEQIDLEVATTSEQQAQGLMYRQFLPSNRGMLFPFEFPRRATFWMKNVNMPLDMIFLYRGKVVSIENNVPPCESEPCPIYGPEAIVDQVLELAGGRANELNLQRGDRIYIQFLENNVR</sequence>